<gene>
    <name evidence="7" type="ORF">PAALTS15_03667</name>
</gene>
<dbReference type="GO" id="GO:0016020">
    <property type="term" value="C:membrane"/>
    <property type="evidence" value="ECO:0007669"/>
    <property type="project" value="UniProtKB-SubCell"/>
</dbReference>
<dbReference type="Proteomes" id="UP000015344">
    <property type="component" value="Unassembled WGS sequence"/>
</dbReference>
<feature type="transmembrane region" description="Helical" evidence="5">
    <location>
        <begin position="12"/>
        <end position="30"/>
    </location>
</feature>
<dbReference type="InterPro" id="IPR009908">
    <property type="entry name" value="Methylamine_util_MauE"/>
</dbReference>
<proteinExistence type="predicted"/>
<evidence type="ECO:0000313" key="7">
    <source>
        <dbReference type="EMBL" id="EPY08641.1"/>
    </source>
</evidence>
<feature type="domain" description="Methylamine utilisation protein MauE" evidence="6">
    <location>
        <begin position="9"/>
        <end position="94"/>
    </location>
</feature>
<evidence type="ECO:0000256" key="3">
    <source>
        <dbReference type="ARBA" id="ARBA00022989"/>
    </source>
</evidence>
<comment type="subcellular location">
    <subcellularLocation>
        <location evidence="1">Membrane</location>
        <topology evidence="1">Multi-pass membrane protein</topology>
    </subcellularLocation>
</comment>
<evidence type="ECO:0000256" key="5">
    <source>
        <dbReference type="SAM" id="Phobius"/>
    </source>
</evidence>
<keyword evidence="2 5" id="KW-0812">Transmembrane</keyword>
<protein>
    <recommendedName>
        <fullName evidence="6">Methylamine utilisation protein MauE domain-containing protein</fullName>
    </recommendedName>
</protein>
<dbReference type="EMBL" id="ATMT01000012">
    <property type="protein sequence ID" value="EPY08641.1"/>
    <property type="molecule type" value="Genomic_DNA"/>
</dbReference>
<comment type="caution">
    <text evidence="7">The sequence shown here is derived from an EMBL/GenBank/DDBJ whole genome shotgun (WGS) entry which is preliminary data.</text>
</comment>
<evidence type="ECO:0000259" key="6">
    <source>
        <dbReference type="Pfam" id="PF07291"/>
    </source>
</evidence>
<sequence length="145" mass="16401">MLNVSNNYISYFLAISVITTEIGFSLLLLIGRNTAIPSIALISLLFIFNLMIVMHIRKKSEISCQCGGFLGNYILNKGIVARNFVLIASLFLTLIFPPSTNLLTLLDDIHQLVFFVYMEALSLIILFFYRYINHAAYILKNIKTG</sequence>
<evidence type="ECO:0000256" key="2">
    <source>
        <dbReference type="ARBA" id="ARBA00022692"/>
    </source>
</evidence>
<dbReference type="AlphaFoldDB" id="S9U291"/>
<evidence type="ECO:0000256" key="4">
    <source>
        <dbReference type="ARBA" id="ARBA00023136"/>
    </source>
</evidence>
<keyword evidence="4 5" id="KW-0472">Membrane</keyword>
<keyword evidence="3 5" id="KW-1133">Transmembrane helix</keyword>
<name>S9U291_PAEAL</name>
<feature type="transmembrane region" description="Helical" evidence="5">
    <location>
        <begin position="109"/>
        <end position="132"/>
    </location>
</feature>
<reference evidence="7 8" key="1">
    <citation type="submission" date="2013-05" db="EMBL/GenBank/DDBJ databases">
        <authorList>
            <person name="Strain E.A."/>
            <person name="Brown E."/>
            <person name="Allard M.W."/>
            <person name="Luo Y.L."/>
        </authorList>
    </citation>
    <scope>NUCLEOTIDE SEQUENCE [LARGE SCALE GENOMIC DNA]</scope>
    <source>
        <strain evidence="7 8">TS-15</strain>
    </source>
</reference>
<feature type="transmembrane region" description="Helical" evidence="5">
    <location>
        <begin position="36"/>
        <end position="53"/>
    </location>
</feature>
<organism evidence="7 8">
    <name type="scientific">Paenibacillus alvei TS-15</name>
    <dbReference type="NCBI Taxonomy" id="1117108"/>
    <lineage>
        <taxon>Bacteria</taxon>
        <taxon>Bacillati</taxon>
        <taxon>Bacillota</taxon>
        <taxon>Bacilli</taxon>
        <taxon>Bacillales</taxon>
        <taxon>Paenibacillaceae</taxon>
        <taxon>Paenibacillus</taxon>
    </lineage>
</organism>
<accession>S9U291</accession>
<evidence type="ECO:0000256" key="1">
    <source>
        <dbReference type="ARBA" id="ARBA00004141"/>
    </source>
</evidence>
<dbReference type="GO" id="GO:0030416">
    <property type="term" value="P:methylamine metabolic process"/>
    <property type="evidence" value="ECO:0007669"/>
    <property type="project" value="InterPro"/>
</dbReference>
<feature type="transmembrane region" description="Helical" evidence="5">
    <location>
        <begin position="79"/>
        <end position="97"/>
    </location>
</feature>
<dbReference type="Pfam" id="PF07291">
    <property type="entry name" value="MauE"/>
    <property type="match status" value="1"/>
</dbReference>
<evidence type="ECO:0000313" key="8">
    <source>
        <dbReference type="Proteomes" id="UP000015344"/>
    </source>
</evidence>